<name>A0A398AWY9_9BACI</name>
<keyword evidence="2" id="KW-0969">Cilium</keyword>
<sequence>MKKFGLFLVGLIALMVVLAHVGPLISLALCLVILYFGFKQYVKAESKGAKISWAILSIIMLMVSISHFPSLIGLVAAYILYLVYKKWKEEDEVVVEPADPFTNFERQWQELNKK</sequence>
<feature type="transmembrane region" description="Helical" evidence="1">
    <location>
        <begin position="54"/>
        <end position="81"/>
    </location>
</feature>
<organism evidence="2 3">
    <name type="scientific">Peribacillus asahii</name>
    <dbReference type="NCBI Taxonomy" id="228899"/>
    <lineage>
        <taxon>Bacteria</taxon>
        <taxon>Bacillati</taxon>
        <taxon>Bacillota</taxon>
        <taxon>Bacilli</taxon>
        <taxon>Bacillales</taxon>
        <taxon>Bacillaceae</taxon>
        <taxon>Peribacillus</taxon>
    </lineage>
</organism>
<dbReference type="EMBL" id="QWVS01000054">
    <property type="protein sequence ID" value="RID82091.1"/>
    <property type="molecule type" value="Genomic_DNA"/>
</dbReference>
<reference evidence="2 3" key="1">
    <citation type="submission" date="2018-08" db="EMBL/GenBank/DDBJ databases">
        <title>Bacillus jemisoniae sp. nov., Bacillus chryseoplanitiae sp. nov., Bacillus resnikiae sp. nov., and Bacillus frankliniae sp. nov., isolated from Viking spacecraft and associated surfaces.</title>
        <authorList>
            <person name="Seuylemezian A."/>
            <person name="Vaishampayan P."/>
        </authorList>
    </citation>
    <scope>NUCLEOTIDE SEQUENCE [LARGE SCALE GENOMIC DNA]</scope>
    <source>
        <strain evidence="2 3">MA001</strain>
    </source>
</reference>
<comment type="caution">
    <text evidence="2">The sequence shown here is derived from an EMBL/GenBank/DDBJ whole genome shotgun (WGS) entry which is preliminary data.</text>
</comment>
<keyword evidence="2" id="KW-0966">Cell projection</keyword>
<keyword evidence="2" id="KW-0282">Flagellum</keyword>
<dbReference type="RefSeq" id="WP_119118725.1">
    <property type="nucleotide sequence ID" value="NZ_QWVS01000054.1"/>
</dbReference>
<dbReference type="AlphaFoldDB" id="A0A398AWY9"/>
<protein>
    <submittedName>
        <fullName evidence="2">Flagellar basal body rod protein</fullName>
    </submittedName>
</protein>
<keyword evidence="1" id="KW-0472">Membrane</keyword>
<gene>
    <name evidence="2" type="ORF">D1953_19015</name>
</gene>
<evidence type="ECO:0000313" key="3">
    <source>
        <dbReference type="Proteomes" id="UP000266016"/>
    </source>
</evidence>
<keyword evidence="3" id="KW-1185">Reference proteome</keyword>
<proteinExistence type="predicted"/>
<keyword evidence="1" id="KW-0812">Transmembrane</keyword>
<dbReference type="Proteomes" id="UP000266016">
    <property type="component" value="Unassembled WGS sequence"/>
</dbReference>
<keyword evidence="1" id="KW-1133">Transmembrane helix</keyword>
<accession>A0A398AWY9</accession>
<evidence type="ECO:0000256" key="1">
    <source>
        <dbReference type="SAM" id="Phobius"/>
    </source>
</evidence>
<evidence type="ECO:0000313" key="2">
    <source>
        <dbReference type="EMBL" id="RID82091.1"/>
    </source>
</evidence>